<dbReference type="AlphaFoldDB" id="A0A644ZZ55"/>
<accession>A0A644ZZ55</accession>
<sequence length="159" mass="16357">MVVGIRHTSSAISTVNPTTVPEPACATANAENGLSVTITIMNTSVSPTSKIDNASSFGVFWRLADSTMEIMRSRNDSPGFTVICTTSQSDSTRVPPVTDEKSPPASRITGAESPVMALSSTDATPSSTVPSSAMVSPASIKITAPERSSLEGTGVHCAP</sequence>
<evidence type="ECO:0000313" key="2">
    <source>
        <dbReference type="EMBL" id="MPM46047.1"/>
    </source>
</evidence>
<dbReference type="EMBL" id="VSSQ01011120">
    <property type="protein sequence ID" value="MPM46047.1"/>
    <property type="molecule type" value="Genomic_DNA"/>
</dbReference>
<proteinExistence type="predicted"/>
<gene>
    <name evidence="2" type="ORF">SDC9_92741</name>
</gene>
<reference evidence="2" key="1">
    <citation type="submission" date="2019-08" db="EMBL/GenBank/DDBJ databases">
        <authorList>
            <person name="Kucharzyk K."/>
            <person name="Murdoch R.W."/>
            <person name="Higgins S."/>
            <person name="Loffler F."/>
        </authorList>
    </citation>
    <scope>NUCLEOTIDE SEQUENCE</scope>
</reference>
<evidence type="ECO:0000256" key="1">
    <source>
        <dbReference type="SAM" id="MobiDB-lite"/>
    </source>
</evidence>
<comment type="caution">
    <text evidence="2">The sequence shown here is derived from an EMBL/GenBank/DDBJ whole genome shotgun (WGS) entry which is preliminary data.</text>
</comment>
<organism evidence="2">
    <name type="scientific">bioreactor metagenome</name>
    <dbReference type="NCBI Taxonomy" id="1076179"/>
    <lineage>
        <taxon>unclassified sequences</taxon>
        <taxon>metagenomes</taxon>
        <taxon>ecological metagenomes</taxon>
    </lineage>
</organism>
<name>A0A644ZZ55_9ZZZZ</name>
<feature type="compositionally biased region" description="Polar residues" evidence="1">
    <location>
        <begin position="118"/>
        <end position="134"/>
    </location>
</feature>
<feature type="region of interest" description="Disordered" evidence="1">
    <location>
        <begin position="86"/>
        <end position="136"/>
    </location>
</feature>
<protein>
    <submittedName>
        <fullName evidence="2">Uncharacterized protein</fullName>
    </submittedName>
</protein>